<keyword evidence="9" id="KW-1133">Transmembrane helix</keyword>
<dbReference type="EMBL" id="BIFH01000016">
    <property type="protein sequence ID" value="GCD94886.1"/>
    <property type="molecule type" value="Genomic_DNA"/>
</dbReference>
<dbReference type="Proteomes" id="UP000286931">
    <property type="component" value="Unassembled WGS sequence"/>
</dbReference>
<feature type="transmembrane region" description="Helical" evidence="9">
    <location>
        <begin position="146"/>
        <end position="167"/>
    </location>
</feature>
<evidence type="ECO:0000256" key="4">
    <source>
        <dbReference type="ARBA" id="ARBA00022679"/>
    </source>
</evidence>
<feature type="domain" description="Signal transduction histidine kinase subgroup 3 dimerisation and phosphoacceptor" evidence="11">
    <location>
        <begin position="193"/>
        <end position="259"/>
    </location>
</feature>
<dbReference type="PANTHER" id="PTHR24421">
    <property type="entry name" value="NITRATE/NITRITE SENSOR PROTEIN NARX-RELATED"/>
    <property type="match status" value="1"/>
</dbReference>
<evidence type="ECO:0000256" key="8">
    <source>
        <dbReference type="ARBA" id="ARBA00023012"/>
    </source>
</evidence>
<evidence type="ECO:0000256" key="2">
    <source>
        <dbReference type="ARBA" id="ARBA00012438"/>
    </source>
</evidence>
<evidence type="ECO:0000256" key="1">
    <source>
        <dbReference type="ARBA" id="ARBA00000085"/>
    </source>
</evidence>
<feature type="transmembrane region" description="Helical" evidence="9">
    <location>
        <begin position="20"/>
        <end position="38"/>
    </location>
</feature>
<evidence type="ECO:0000259" key="11">
    <source>
        <dbReference type="Pfam" id="PF07730"/>
    </source>
</evidence>
<evidence type="ECO:0000313" key="13">
    <source>
        <dbReference type="Proteomes" id="UP000286931"/>
    </source>
</evidence>
<dbReference type="OrthoDB" id="227596at2"/>
<dbReference type="PANTHER" id="PTHR24421:SF10">
    <property type="entry name" value="NITRATE_NITRITE SENSOR PROTEIN NARQ"/>
    <property type="match status" value="1"/>
</dbReference>
<evidence type="ECO:0000256" key="5">
    <source>
        <dbReference type="ARBA" id="ARBA00022741"/>
    </source>
</evidence>
<keyword evidence="3" id="KW-0597">Phosphoprotein</keyword>
<evidence type="ECO:0000256" key="6">
    <source>
        <dbReference type="ARBA" id="ARBA00022777"/>
    </source>
</evidence>
<dbReference type="Gene3D" id="3.30.565.10">
    <property type="entry name" value="Histidine kinase-like ATPase, C-terminal domain"/>
    <property type="match status" value="1"/>
</dbReference>
<feature type="transmembrane region" description="Helical" evidence="9">
    <location>
        <begin position="95"/>
        <end position="115"/>
    </location>
</feature>
<keyword evidence="6 12" id="KW-0418">Kinase</keyword>
<dbReference type="InterPro" id="IPR003594">
    <property type="entry name" value="HATPase_dom"/>
</dbReference>
<keyword evidence="5" id="KW-0547">Nucleotide-binding</keyword>
<sequence>MPRLSKPSAPPTRLSPGALTTLGWCAVPAFALLLYGTLPRPTHPVFLARDHFLAPSPGLVVAVAVVMALPIGWAVRWPLPALGLLLAEAVAARVFGTRCWPLFLAADVLVFHLAVTCTRRASVAGLVGVLTGWAVVAAAFVPAGRIFAVLTGPSSGLAVIAVAAWILGSWIRLRQDHAEELRAQVAVQAVQAERLRIARELHDMVAHNIGAIAIQAGAARRVIETQPTGARDALGVIEATSRETLTGLRHLLGALREADDGAVGPAPGAPVAGLADLDRLVAGTAEAGVRVEIRRMGRPRPLAAEIESSAFRIIQESVTNVVRHAGADHCRVSVDYGVAELALEIVDDGCGGGGDRAPGLPGSGYGIAGMRERVALLHGWFSSGPRPEGGFRVAAGLPI</sequence>
<evidence type="ECO:0000256" key="7">
    <source>
        <dbReference type="ARBA" id="ARBA00022840"/>
    </source>
</evidence>
<organism evidence="12 13">
    <name type="scientific">Embleya hyalina</name>
    <dbReference type="NCBI Taxonomy" id="516124"/>
    <lineage>
        <taxon>Bacteria</taxon>
        <taxon>Bacillati</taxon>
        <taxon>Actinomycetota</taxon>
        <taxon>Actinomycetes</taxon>
        <taxon>Kitasatosporales</taxon>
        <taxon>Streptomycetaceae</taxon>
        <taxon>Embleya</taxon>
    </lineage>
</organism>
<evidence type="ECO:0000313" key="12">
    <source>
        <dbReference type="EMBL" id="GCD94886.1"/>
    </source>
</evidence>
<protein>
    <recommendedName>
        <fullName evidence="2">histidine kinase</fullName>
        <ecNumber evidence="2">2.7.13.3</ecNumber>
    </recommendedName>
</protein>
<dbReference type="CDD" id="cd16917">
    <property type="entry name" value="HATPase_UhpB-NarQ-NarX-like"/>
    <property type="match status" value="1"/>
</dbReference>
<evidence type="ECO:0000256" key="9">
    <source>
        <dbReference type="SAM" id="Phobius"/>
    </source>
</evidence>
<gene>
    <name evidence="12" type="ORF">EHYA_02555</name>
</gene>
<dbReference type="AlphaFoldDB" id="A0A401YJW8"/>
<dbReference type="GO" id="GO:0016020">
    <property type="term" value="C:membrane"/>
    <property type="evidence" value="ECO:0007669"/>
    <property type="project" value="InterPro"/>
</dbReference>
<dbReference type="InterPro" id="IPR011712">
    <property type="entry name" value="Sig_transdc_His_kin_sub3_dim/P"/>
</dbReference>
<evidence type="ECO:0000256" key="3">
    <source>
        <dbReference type="ARBA" id="ARBA00022553"/>
    </source>
</evidence>
<dbReference type="SUPFAM" id="SSF55874">
    <property type="entry name" value="ATPase domain of HSP90 chaperone/DNA topoisomerase II/histidine kinase"/>
    <property type="match status" value="1"/>
</dbReference>
<dbReference type="InterPro" id="IPR036890">
    <property type="entry name" value="HATPase_C_sf"/>
</dbReference>
<comment type="caution">
    <text evidence="12">The sequence shown here is derived from an EMBL/GenBank/DDBJ whole genome shotgun (WGS) entry which is preliminary data.</text>
</comment>
<reference evidence="12 13" key="1">
    <citation type="submission" date="2018-12" db="EMBL/GenBank/DDBJ databases">
        <title>Draft genome sequence of Embleya hyalina NBRC 13850T.</title>
        <authorList>
            <person name="Komaki H."/>
            <person name="Hosoyama A."/>
            <person name="Kimura A."/>
            <person name="Ichikawa N."/>
            <person name="Tamura T."/>
        </authorList>
    </citation>
    <scope>NUCLEOTIDE SEQUENCE [LARGE SCALE GENOMIC DNA]</scope>
    <source>
        <strain evidence="12 13">NBRC 13850</strain>
    </source>
</reference>
<feature type="transmembrane region" description="Helical" evidence="9">
    <location>
        <begin position="58"/>
        <end position="75"/>
    </location>
</feature>
<feature type="transmembrane region" description="Helical" evidence="9">
    <location>
        <begin position="122"/>
        <end position="140"/>
    </location>
</feature>
<evidence type="ECO:0000259" key="10">
    <source>
        <dbReference type="Pfam" id="PF02518"/>
    </source>
</evidence>
<proteinExistence type="predicted"/>
<dbReference type="EC" id="2.7.13.3" evidence="2"/>
<name>A0A401YJW8_9ACTN</name>
<keyword evidence="8" id="KW-0902">Two-component regulatory system</keyword>
<keyword evidence="9" id="KW-0812">Transmembrane</keyword>
<feature type="domain" description="Histidine kinase/HSP90-like ATPase" evidence="10">
    <location>
        <begin position="308"/>
        <end position="398"/>
    </location>
</feature>
<dbReference type="Pfam" id="PF02518">
    <property type="entry name" value="HATPase_c"/>
    <property type="match status" value="1"/>
</dbReference>
<dbReference type="GO" id="GO:0046983">
    <property type="term" value="F:protein dimerization activity"/>
    <property type="evidence" value="ECO:0007669"/>
    <property type="project" value="InterPro"/>
</dbReference>
<dbReference type="RefSeq" id="WP_126637016.1">
    <property type="nucleotide sequence ID" value="NZ_BIFH01000016.1"/>
</dbReference>
<keyword evidence="4" id="KW-0808">Transferase</keyword>
<keyword evidence="13" id="KW-1185">Reference proteome</keyword>
<dbReference type="GO" id="GO:0000155">
    <property type="term" value="F:phosphorelay sensor kinase activity"/>
    <property type="evidence" value="ECO:0007669"/>
    <property type="project" value="InterPro"/>
</dbReference>
<dbReference type="GO" id="GO:0005524">
    <property type="term" value="F:ATP binding"/>
    <property type="evidence" value="ECO:0007669"/>
    <property type="project" value="UniProtKB-KW"/>
</dbReference>
<dbReference type="InterPro" id="IPR050482">
    <property type="entry name" value="Sensor_HK_TwoCompSys"/>
</dbReference>
<accession>A0A401YJW8</accession>
<dbReference type="Gene3D" id="1.20.5.1930">
    <property type="match status" value="1"/>
</dbReference>
<comment type="catalytic activity">
    <reaction evidence="1">
        <text>ATP + protein L-histidine = ADP + protein N-phospho-L-histidine.</text>
        <dbReference type="EC" id="2.7.13.3"/>
    </reaction>
</comment>
<keyword evidence="9" id="KW-0472">Membrane</keyword>
<keyword evidence="7" id="KW-0067">ATP-binding</keyword>
<dbReference type="Pfam" id="PF07730">
    <property type="entry name" value="HisKA_3"/>
    <property type="match status" value="1"/>
</dbReference>